<dbReference type="GeneID" id="92010400"/>
<dbReference type="EMBL" id="LAQI01000005">
    <property type="protein sequence ID" value="KKY28800.1"/>
    <property type="molecule type" value="Genomic_DNA"/>
</dbReference>
<keyword evidence="5" id="KW-1185">Reference proteome</keyword>
<dbReference type="EMBL" id="JAJVCZ030000006">
    <property type="protein sequence ID" value="KAL0258811.1"/>
    <property type="molecule type" value="Genomic_DNA"/>
</dbReference>
<organism evidence="3 4">
    <name type="scientific">Diplodia seriata</name>
    <dbReference type="NCBI Taxonomy" id="420778"/>
    <lineage>
        <taxon>Eukaryota</taxon>
        <taxon>Fungi</taxon>
        <taxon>Dikarya</taxon>
        <taxon>Ascomycota</taxon>
        <taxon>Pezizomycotina</taxon>
        <taxon>Dothideomycetes</taxon>
        <taxon>Dothideomycetes incertae sedis</taxon>
        <taxon>Botryosphaeriales</taxon>
        <taxon>Botryosphaeriaceae</taxon>
        <taxon>Diplodia</taxon>
    </lineage>
</organism>
<dbReference type="RefSeq" id="XP_066631840.1">
    <property type="nucleotide sequence ID" value="XM_066777745.1"/>
</dbReference>
<evidence type="ECO:0000313" key="3">
    <source>
        <dbReference type="EMBL" id="KKY28800.1"/>
    </source>
</evidence>
<evidence type="ECO:0000313" key="2">
    <source>
        <dbReference type="EMBL" id="KAL0258811.1"/>
    </source>
</evidence>
<evidence type="ECO:0000256" key="1">
    <source>
        <dbReference type="SAM" id="SignalP"/>
    </source>
</evidence>
<name>A0A0G2HKD2_9PEZI</name>
<feature type="signal peptide" evidence="1">
    <location>
        <begin position="1"/>
        <end position="18"/>
    </location>
</feature>
<protein>
    <submittedName>
        <fullName evidence="3">Putative secreted protein nis1</fullName>
    </submittedName>
</protein>
<dbReference type="Proteomes" id="UP001430584">
    <property type="component" value="Unassembled WGS sequence"/>
</dbReference>
<dbReference type="Proteomes" id="UP000034182">
    <property type="component" value="Unassembled WGS sequence"/>
</dbReference>
<feature type="chain" id="PRO_5002545254" evidence="1">
    <location>
        <begin position="19"/>
        <end position="142"/>
    </location>
</feature>
<evidence type="ECO:0000313" key="4">
    <source>
        <dbReference type="Proteomes" id="UP000034182"/>
    </source>
</evidence>
<proteinExistence type="predicted"/>
<sequence length="142" mass="14856">MRTTTILAAALPVLGASARLVGVKVPSTIAPGDTFTAIMINEIYIQSVYDVAVAFGIDVPPGHDGYIGQVVGSQYLGPALSNQRQNLNLTVTMPSSVQKGSDQVFYAALYSLYGVSSGPTISTYNVTTTIGDVTSDDYVSSL</sequence>
<reference evidence="3 4" key="2">
    <citation type="submission" date="2015-05" db="EMBL/GenBank/DDBJ databases">
        <title>Distinctive expansion of gene families associated with plant cell wall degradation and secondary metabolism in the genomes of grapevine trunk pathogens.</title>
        <authorList>
            <person name="Lawrence D.P."/>
            <person name="Travadon R."/>
            <person name="Rolshausen P.E."/>
            <person name="Baumgartner K."/>
        </authorList>
    </citation>
    <scope>NUCLEOTIDE SEQUENCE [LARGE SCALE GENOMIC DNA]</scope>
    <source>
        <strain evidence="3">DS831</strain>
    </source>
</reference>
<gene>
    <name evidence="2" type="ORF">SLS55_006315</name>
    <name evidence="3" type="ORF">UCDDS831_g00186</name>
</gene>
<evidence type="ECO:0000313" key="5">
    <source>
        <dbReference type="Proteomes" id="UP001430584"/>
    </source>
</evidence>
<comment type="caution">
    <text evidence="3">The sequence shown here is derived from an EMBL/GenBank/DDBJ whole genome shotgun (WGS) entry which is preliminary data.</text>
</comment>
<reference evidence="2 5" key="3">
    <citation type="submission" date="2024-02" db="EMBL/GenBank/DDBJ databases">
        <title>De novo assembly and annotation of 12 fungi associated with fruit tree decline syndrome in Ontario, Canada.</title>
        <authorList>
            <person name="Sulman M."/>
            <person name="Ellouze W."/>
            <person name="Ilyukhin E."/>
        </authorList>
    </citation>
    <scope>NUCLEOTIDE SEQUENCE [LARGE SCALE GENOMIC DNA]</scope>
    <source>
        <strain evidence="2 5">FDS-637</strain>
    </source>
</reference>
<reference evidence="3 4" key="1">
    <citation type="submission" date="2015-03" db="EMBL/GenBank/DDBJ databases">
        <authorList>
            <person name="Morales-Cruz A."/>
            <person name="Amrine K.C."/>
            <person name="Cantu D."/>
        </authorList>
    </citation>
    <scope>NUCLEOTIDE SEQUENCE [LARGE SCALE GENOMIC DNA]</scope>
    <source>
        <strain evidence="3">DS831</strain>
    </source>
</reference>
<dbReference type="Pfam" id="PF19271">
    <property type="entry name" value="Nis1"/>
    <property type="match status" value="1"/>
</dbReference>
<dbReference type="AlphaFoldDB" id="A0A0G2HKD2"/>
<accession>A0A0G2HKD2</accession>
<keyword evidence="1" id="KW-0732">Signal</keyword>
<dbReference type="InterPro" id="IPR045469">
    <property type="entry name" value="Nis1"/>
</dbReference>